<feature type="compositionally biased region" description="Polar residues" evidence="13">
    <location>
        <begin position="1"/>
        <end position="15"/>
    </location>
</feature>
<evidence type="ECO:0000256" key="11">
    <source>
        <dbReference type="ARBA" id="ARBA00023242"/>
    </source>
</evidence>
<dbReference type="Pfam" id="PF07767">
    <property type="entry name" value="Nop53"/>
    <property type="match status" value="1"/>
</dbReference>
<dbReference type="PANTHER" id="PTHR14211">
    <property type="entry name" value="GLIOMA SUPPRESSOR CANDIDATE REGION GENE 2"/>
    <property type="match status" value="1"/>
</dbReference>
<dbReference type="GO" id="GO:0006364">
    <property type="term" value="P:rRNA processing"/>
    <property type="evidence" value="ECO:0007669"/>
    <property type="project" value="InterPro"/>
</dbReference>
<evidence type="ECO:0000256" key="12">
    <source>
        <dbReference type="ARBA" id="ARBA00025599"/>
    </source>
</evidence>
<dbReference type="InterPro" id="IPR012337">
    <property type="entry name" value="RNaseH-like_sf"/>
</dbReference>
<feature type="compositionally biased region" description="Basic residues" evidence="13">
    <location>
        <begin position="777"/>
        <end position="788"/>
    </location>
</feature>
<feature type="compositionally biased region" description="Acidic residues" evidence="13">
    <location>
        <begin position="259"/>
        <end position="271"/>
    </location>
</feature>
<evidence type="ECO:0000256" key="5">
    <source>
        <dbReference type="ARBA" id="ARBA00016937"/>
    </source>
</evidence>
<feature type="region of interest" description="Disordered" evidence="13">
    <location>
        <begin position="489"/>
        <end position="528"/>
    </location>
</feature>
<comment type="similarity">
    <text evidence="4">Belongs to the REXO4 family.</text>
</comment>
<feature type="region of interest" description="Disordered" evidence="13">
    <location>
        <begin position="140"/>
        <end position="166"/>
    </location>
</feature>
<proteinExistence type="inferred from homology"/>
<evidence type="ECO:0000256" key="3">
    <source>
        <dbReference type="ARBA" id="ARBA00008838"/>
    </source>
</evidence>
<feature type="region of interest" description="Disordered" evidence="13">
    <location>
        <begin position="765"/>
        <end position="788"/>
    </location>
</feature>
<accession>A0A5N6XVE5</accession>
<gene>
    <name evidence="15" type="ORF">BDV24DRAFT_155941</name>
</gene>
<dbReference type="GO" id="GO:0005654">
    <property type="term" value="C:nucleoplasm"/>
    <property type="evidence" value="ECO:0007669"/>
    <property type="project" value="UniProtKB-SubCell"/>
</dbReference>
<keyword evidence="7" id="KW-0690">Ribosome biogenesis</keyword>
<dbReference type="InterPro" id="IPR037431">
    <property type="entry name" value="REX4_DEDDh_dom"/>
</dbReference>
<feature type="region of interest" description="Disordered" evidence="13">
    <location>
        <begin position="195"/>
        <end position="350"/>
    </location>
</feature>
<evidence type="ECO:0000256" key="9">
    <source>
        <dbReference type="ARBA" id="ARBA00022801"/>
    </source>
</evidence>
<feature type="region of interest" description="Disordered" evidence="13">
    <location>
        <begin position="1"/>
        <end position="24"/>
    </location>
</feature>
<dbReference type="GO" id="GO:0000027">
    <property type="term" value="P:ribosomal large subunit assembly"/>
    <property type="evidence" value="ECO:0007669"/>
    <property type="project" value="TreeGrafter"/>
</dbReference>
<feature type="compositionally biased region" description="Basic residues" evidence="13">
    <location>
        <begin position="276"/>
        <end position="294"/>
    </location>
</feature>
<dbReference type="GO" id="GO:0008408">
    <property type="term" value="F:3'-5' exonuclease activity"/>
    <property type="evidence" value="ECO:0007669"/>
    <property type="project" value="InterPro"/>
</dbReference>
<dbReference type="InterPro" id="IPR011687">
    <property type="entry name" value="Nop53/GLTSCR2"/>
</dbReference>
<comment type="similarity">
    <text evidence="3">Belongs to the NOP53 family.</text>
</comment>
<dbReference type="OrthoDB" id="5072at2759"/>
<feature type="compositionally biased region" description="Basic and acidic residues" evidence="13">
    <location>
        <begin position="220"/>
        <end position="258"/>
    </location>
</feature>
<dbReference type="CDD" id="cd06144">
    <property type="entry name" value="REX4_like"/>
    <property type="match status" value="1"/>
</dbReference>
<reference evidence="15" key="1">
    <citation type="submission" date="2019-04" db="EMBL/GenBank/DDBJ databases">
        <title>Friends and foes A comparative genomics study of 23 Aspergillus species from section Flavi.</title>
        <authorList>
            <consortium name="DOE Joint Genome Institute"/>
            <person name="Kjaerbolling I."/>
            <person name="Vesth T."/>
            <person name="Frisvad J.C."/>
            <person name="Nybo J.L."/>
            <person name="Theobald S."/>
            <person name="Kildgaard S."/>
            <person name="Isbrandt T."/>
            <person name="Kuo A."/>
            <person name="Sato A."/>
            <person name="Lyhne E.K."/>
            <person name="Kogle M.E."/>
            <person name="Wiebenga A."/>
            <person name="Kun R.S."/>
            <person name="Lubbers R.J."/>
            <person name="Makela M.R."/>
            <person name="Barry K."/>
            <person name="Chovatia M."/>
            <person name="Clum A."/>
            <person name="Daum C."/>
            <person name="Haridas S."/>
            <person name="He G."/>
            <person name="LaButti K."/>
            <person name="Lipzen A."/>
            <person name="Mondo S."/>
            <person name="Riley R."/>
            <person name="Salamov A."/>
            <person name="Simmons B.A."/>
            <person name="Magnuson J.K."/>
            <person name="Henrissat B."/>
            <person name="Mortensen U.H."/>
            <person name="Larsen T.O."/>
            <person name="Devries R.P."/>
            <person name="Grigoriev I.V."/>
            <person name="Machida M."/>
            <person name="Baker S.E."/>
            <person name="Andersen M.R."/>
        </authorList>
    </citation>
    <scope>NUCLEOTIDE SEQUENCE</scope>
    <source>
        <strain evidence="15">CBS 117612</strain>
    </source>
</reference>
<evidence type="ECO:0000259" key="14">
    <source>
        <dbReference type="SMART" id="SM00479"/>
    </source>
</evidence>
<sequence>MSPSTDSPKQFSQPSRKGKKAWRKNVDVTEVQEGLRLLKDEEIKGGVLAEKPSEELFTFDTTGSTEIRKAFEKQHKPLKSEEIIARRSAIPAVDTRKRNNSKVTDGVLEPKTKKQKSDWVTRKDWLRLKQVAKEGKPIKKDVGGEFYDPWADAEDPTPVEDPQFDFLEKPKPKVAPVTLKEAPISLAANGKAIPAVRTPNAGTSYNPTFEEWDSLLQEQGAKEVEAEKKRLEEERQEEERQRLIAEAKDDDGEAKSDDESAWEGFESEYETPDWLKKKRPERKTKAQRNRIKRRKEAERQAKWEEQMKKKEEQVEQAKSIAEKMKQQELERVESSDSEGEGDDTVLRRKPLGGRTYAPEQKLEVVLPDELQDSLRLLKPEGNLLDDRFRTLIVQGKLESRKPVSQPKKAKRKLTEKWGHKDFKWAVRKFNFSAVYRIYRRFWKVAPPHQISFFAPHVAYPDPEHNAIRSHLTIGMDVKNLSSNWKKLQETLKKNPVSSSSTKRKTSDREGQNGVIKKRKTETVEGKTKFEQSRVSKKWKRMADSAAEEGKDDVQETVVKSISRKNSTASLAPRPEVKIPKVNEGRSPTAELGKYVAMDCEMVGVGPNPDNDSALARVSIVNFNGEQVYDSFVRPKEMVTDWRTHVSGILPKHMVEARSLEQVQKDVAEIMDGRILVGHALRNDLDALLLSHPKRDIRDTSKHPPYRKIAGGGSPRLKMLASEFLGLDIQSGAHSSVEDAKATMLLYRRDKDEFEKEHLKKWPVRVVVEKEDGDDQKKKKKKKKKTRKR</sequence>
<evidence type="ECO:0000256" key="2">
    <source>
        <dbReference type="ARBA" id="ARBA00004642"/>
    </source>
</evidence>
<keyword evidence="10" id="KW-0269">Exonuclease</keyword>
<dbReference type="GO" id="GO:0008097">
    <property type="term" value="F:5S rRNA binding"/>
    <property type="evidence" value="ECO:0007669"/>
    <property type="project" value="TreeGrafter"/>
</dbReference>
<feature type="compositionally biased region" description="Basic and acidic residues" evidence="13">
    <location>
        <begin position="295"/>
        <end position="334"/>
    </location>
</feature>
<name>A0A5N6XVE5_9EURO</name>
<evidence type="ECO:0000256" key="6">
    <source>
        <dbReference type="ARBA" id="ARBA00018339"/>
    </source>
</evidence>
<dbReference type="AlphaFoldDB" id="A0A5N6XVE5"/>
<evidence type="ECO:0000256" key="1">
    <source>
        <dbReference type="ARBA" id="ARBA00004604"/>
    </source>
</evidence>
<evidence type="ECO:0000313" key="15">
    <source>
        <dbReference type="EMBL" id="KAE8335550.1"/>
    </source>
</evidence>
<dbReference type="EMBL" id="ML737215">
    <property type="protein sequence ID" value="KAE8335550.1"/>
    <property type="molecule type" value="Genomic_DNA"/>
</dbReference>
<dbReference type="FunFam" id="3.30.420.10:FF:000007">
    <property type="entry name" value="Interferon-stimulated exonuclease gene 20"/>
    <property type="match status" value="1"/>
</dbReference>
<dbReference type="GO" id="GO:0005730">
    <property type="term" value="C:nucleolus"/>
    <property type="evidence" value="ECO:0007669"/>
    <property type="project" value="UniProtKB-SubCell"/>
</dbReference>
<dbReference type="SUPFAM" id="SSF53098">
    <property type="entry name" value="Ribonuclease H-like"/>
    <property type="match status" value="1"/>
</dbReference>
<dbReference type="InterPro" id="IPR036397">
    <property type="entry name" value="RNaseH_sf"/>
</dbReference>
<dbReference type="Pfam" id="PF00929">
    <property type="entry name" value="RNase_T"/>
    <property type="match status" value="1"/>
</dbReference>
<feature type="domain" description="Exonuclease" evidence="14">
    <location>
        <begin position="593"/>
        <end position="755"/>
    </location>
</feature>
<evidence type="ECO:0000256" key="10">
    <source>
        <dbReference type="ARBA" id="ARBA00022839"/>
    </source>
</evidence>
<dbReference type="PANTHER" id="PTHR14211:SF7">
    <property type="entry name" value="RIBOSOME BIOGENESIS PROTEIN NOP53"/>
    <property type="match status" value="1"/>
</dbReference>
<organism evidence="15">
    <name type="scientific">Aspergillus arachidicola</name>
    <dbReference type="NCBI Taxonomy" id="656916"/>
    <lineage>
        <taxon>Eukaryota</taxon>
        <taxon>Fungi</taxon>
        <taxon>Dikarya</taxon>
        <taxon>Ascomycota</taxon>
        <taxon>Pezizomycotina</taxon>
        <taxon>Eurotiomycetes</taxon>
        <taxon>Eurotiomycetidae</taxon>
        <taxon>Eurotiales</taxon>
        <taxon>Aspergillaceae</taxon>
        <taxon>Aspergillus</taxon>
        <taxon>Aspergillus subgen. Circumdati</taxon>
    </lineage>
</organism>
<keyword evidence="11" id="KW-0539">Nucleus</keyword>
<evidence type="ECO:0000256" key="4">
    <source>
        <dbReference type="ARBA" id="ARBA00010489"/>
    </source>
</evidence>
<keyword evidence="8" id="KW-0540">Nuclease</keyword>
<evidence type="ECO:0000256" key="13">
    <source>
        <dbReference type="SAM" id="MobiDB-lite"/>
    </source>
</evidence>
<evidence type="ECO:0000256" key="7">
    <source>
        <dbReference type="ARBA" id="ARBA00022517"/>
    </source>
</evidence>
<dbReference type="Gene3D" id="3.30.420.10">
    <property type="entry name" value="Ribonuclease H-like superfamily/Ribonuclease H"/>
    <property type="match status" value="1"/>
</dbReference>
<comment type="function">
    <text evidence="12">Exoribonuclease involved in ribosome biosynthesis. Involved in the processing of ITS1, the internal transcribed spacer localized between the 18S and 5.8S rRNAs.</text>
</comment>
<dbReference type="InterPro" id="IPR013520">
    <property type="entry name" value="Ribonucl_H"/>
</dbReference>
<protein>
    <recommendedName>
        <fullName evidence="5">RNA exonuclease 4</fullName>
    </recommendedName>
    <alternativeName>
        <fullName evidence="6">Ribosome biogenesis protein NOP53</fullName>
    </alternativeName>
</protein>
<keyword evidence="9" id="KW-0378">Hydrolase</keyword>
<dbReference type="Proteomes" id="UP000325558">
    <property type="component" value="Unassembled WGS sequence"/>
</dbReference>
<dbReference type="SMART" id="SM00479">
    <property type="entry name" value="EXOIII"/>
    <property type="match status" value="1"/>
</dbReference>
<evidence type="ECO:0000256" key="8">
    <source>
        <dbReference type="ARBA" id="ARBA00022722"/>
    </source>
</evidence>
<feature type="region of interest" description="Disordered" evidence="13">
    <location>
        <begin position="91"/>
        <end position="114"/>
    </location>
</feature>
<comment type="subcellular location">
    <subcellularLocation>
        <location evidence="1">Nucleus</location>
        <location evidence="1">Nucleolus</location>
    </subcellularLocation>
    <subcellularLocation>
        <location evidence="2">Nucleus</location>
        <location evidence="2">Nucleoplasm</location>
    </subcellularLocation>
</comment>